<feature type="site" description="Interaction with DNA" evidence="10">
    <location>
        <position position="167"/>
    </location>
</feature>
<feature type="site" description="Interaction with DNA" evidence="10">
    <location>
        <position position="160"/>
    </location>
</feature>
<dbReference type="KEGG" id="tli:Tlie_0531"/>
<evidence type="ECO:0000313" key="14">
    <source>
        <dbReference type="Proteomes" id="UP000005868"/>
    </source>
</evidence>
<dbReference type="InterPro" id="IPR013498">
    <property type="entry name" value="Topo_IA_Znf"/>
</dbReference>
<keyword evidence="5" id="KW-0862">Zinc</keyword>
<feature type="active site" description="O-(5'-phospho-DNA)-tyrosine intermediate" evidence="10">
    <location>
        <position position="318"/>
    </location>
</feature>
<dbReference type="PROSITE" id="PS50880">
    <property type="entry name" value="TOPRIM"/>
    <property type="match status" value="1"/>
</dbReference>
<dbReference type="Gene3D" id="3.40.50.140">
    <property type="match status" value="1"/>
</dbReference>
<dbReference type="SUPFAM" id="SSF57783">
    <property type="entry name" value="Zinc beta-ribbon"/>
    <property type="match status" value="1"/>
</dbReference>
<dbReference type="PROSITE" id="PS52039">
    <property type="entry name" value="TOPO_IA_2"/>
    <property type="match status" value="1"/>
</dbReference>
<reference evidence="14" key="1">
    <citation type="submission" date="2011-10" db="EMBL/GenBank/DDBJ databases">
        <title>The complete genome of chromosome of Thermovirga lienii DSM 17291.</title>
        <authorList>
            <consortium name="US DOE Joint Genome Institute (JGI-PGF)"/>
            <person name="Lucas S."/>
            <person name="Copeland A."/>
            <person name="Lapidus A."/>
            <person name="Glavina del Rio T."/>
            <person name="Dalin E."/>
            <person name="Tice H."/>
            <person name="Bruce D."/>
            <person name="Goodwin L."/>
            <person name="Pitluck S."/>
            <person name="Peters L."/>
            <person name="Mikhailova N."/>
            <person name="Saunders E."/>
            <person name="Kyrpides N."/>
            <person name="Mavromatis K."/>
            <person name="Ivanova N."/>
            <person name="Last F.I."/>
            <person name="Brettin T."/>
            <person name="Detter J.C."/>
            <person name="Han C."/>
            <person name="Larimer F."/>
            <person name="Land M."/>
            <person name="Hauser L."/>
            <person name="Markowitz V."/>
            <person name="Cheng J.-F."/>
            <person name="Hugenholtz P."/>
            <person name="Woyke T."/>
            <person name="Wu D."/>
            <person name="Spring S."/>
            <person name="Schroeder M."/>
            <person name="Brambilla E.-M."/>
            <person name="Klenk H.-P."/>
            <person name="Eisen J.A."/>
        </authorList>
    </citation>
    <scope>NUCLEOTIDE SEQUENCE [LARGE SCALE GENOMIC DNA]</scope>
    <source>
        <strain evidence="14">ATCC BAA-1197 / DSM 17291 / Cas60314</strain>
    </source>
</reference>
<name>G7V8A4_THELD</name>
<feature type="site" description="Interaction with DNA" evidence="10">
    <location>
        <position position="45"/>
    </location>
</feature>
<dbReference type="CDD" id="cd00186">
    <property type="entry name" value="TOP1Ac"/>
    <property type="match status" value="1"/>
</dbReference>
<dbReference type="Gene3D" id="3.30.65.10">
    <property type="entry name" value="Bacterial Topoisomerase I, domain 1"/>
    <property type="match status" value="2"/>
</dbReference>
<evidence type="ECO:0000256" key="7">
    <source>
        <dbReference type="ARBA" id="ARBA00023029"/>
    </source>
</evidence>
<dbReference type="STRING" id="580340.Tlie_0531"/>
<dbReference type="InterPro" id="IPR013497">
    <property type="entry name" value="Topo_IA_cen"/>
</dbReference>
<dbReference type="Pfam" id="PF01396">
    <property type="entry name" value="Zn_ribbon_Top1"/>
    <property type="match status" value="3"/>
</dbReference>
<feature type="region of interest" description="Interaction with DNA" evidence="10">
    <location>
        <begin position="175"/>
        <end position="180"/>
    </location>
</feature>
<evidence type="ECO:0000256" key="5">
    <source>
        <dbReference type="ARBA" id="ARBA00022833"/>
    </source>
</evidence>
<keyword evidence="3" id="KW-0479">Metal-binding</keyword>
<keyword evidence="6" id="KW-0460">Magnesium</keyword>
<evidence type="ECO:0000256" key="8">
    <source>
        <dbReference type="ARBA" id="ARBA00023125"/>
    </source>
</evidence>
<dbReference type="Pfam" id="PF01751">
    <property type="entry name" value="Toprim"/>
    <property type="match status" value="1"/>
</dbReference>
<dbReference type="InterPro" id="IPR023405">
    <property type="entry name" value="Topo_IA_core_domain"/>
</dbReference>
<comment type="catalytic activity">
    <reaction evidence="1 10">
        <text>ATP-independent breakage of single-stranded DNA, followed by passage and rejoining.</text>
        <dbReference type="EC" id="5.6.2.1"/>
    </reaction>
</comment>
<keyword evidence="14" id="KW-1185">Reference proteome</keyword>
<evidence type="ECO:0000313" key="13">
    <source>
        <dbReference type="EMBL" id="AER66266.1"/>
    </source>
</evidence>
<dbReference type="SMART" id="SM00493">
    <property type="entry name" value="TOPRIM"/>
    <property type="match status" value="1"/>
</dbReference>
<dbReference type="InterPro" id="IPR034149">
    <property type="entry name" value="TOPRIM_TopoI"/>
</dbReference>
<dbReference type="HOGENOM" id="CLU_002929_4_3_0"/>
<keyword evidence="7 10" id="KW-0799">Topoisomerase</keyword>
<dbReference type="Gene3D" id="1.10.460.10">
    <property type="entry name" value="Topoisomerase I, domain 2"/>
    <property type="match status" value="1"/>
</dbReference>
<dbReference type="InterPro" id="IPR023406">
    <property type="entry name" value="Topo_IA_AS"/>
</dbReference>
<evidence type="ECO:0000256" key="6">
    <source>
        <dbReference type="ARBA" id="ARBA00022842"/>
    </source>
</evidence>
<dbReference type="Proteomes" id="UP000005868">
    <property type="component" value="Chromosome"/>
</dbReference>
<dbReference type="Pfam" id="PF01131">
    <property type="entry name" value="Topoisom_bac"/>
    <property type="match status" value="1"/>
</dbReference>
<dbReference type="GO" id="GO:0008270">
    <property type="term" value="F:zinc ion binding"/>
    <property type="evidence" value="ECO:0007669"/>
    <property type="project" value="UniProtKB-KW"/>
</dbReference>
<organism evidence="13 14">
    <name type="scientific">Thermovirga lienii (strain ATCC BAA-1197 / DSM 17291 / Cas60314)</name>
    <dbReference type="NCBI Taxonomy" id="580340"/>
    <lineage>
        <taxon>Bacteria</taxon>
        <taxon>Thermotogati</taxon>
        <taxon>Synergistota</taxon>
        <taxon>Synergistia</taxon>
        <taxon>Synergistales</taxon>
        <taxon>Thermovirgaceae</taxon>
        <taxon>Thermovirga</taxon>
    </lineage>
</organism>
<dbReference type="PANTHER" id="PTHR42785">
    <property type="entry name" value="DNA TOPOISOMERASE, TYPE IA, CORE"/>
    <property type="match status" value="1"/>
</dbReference>
<dbReference type="SUPFAM" id="SSF56712">
    <property type="entry name" value="Prokaryotic type I DNA topoisomerase"/>
    <property type="match status" value="1"/>
</dbReference>
<evidence type="ECO:0000256" key="9">
    <source>
        <dbReference type="ARBA" id="ARBA00023235"/>
    </source>
</evidence>
<sequence>MAVKKAKNSKASKKKTLVIVESPSKAKTLTKLLGRGYEVKASVGHVRDLPKSRLAVDIENNFQPDYIVVRGKGQVVKELKKKASESSRVILASDPDREGEAIAWHLAEILGISAESPCRMRMYEITPKGVKEALGGLGPIDMNKVYAQQARRIMDRLVGYSISPILWRKIKWGLSAGRVQSAALKIVCDRERAIEDFVPQEYWNISVEAQKENGALYNLRVEKRGGKTLLKDGKTLLIDSEKVADEIIEVIVSNPLVVKDFTSKEGERKPPAPFKTSTLQQEAARRLKFSPRKTMSIAQELYEGVEIPGRGVMGLITYMRTDSLRISPIAIEEVRSLISQTFGQSYLPKKPNSFESKVRSQDAHEAIRPTDVTLTPEQAKQYLSRDQYRLYELIWKRFVASQMSPSIVARVTLEAEAKDIGLKQSGVRVLFDGWSKVWPSDLQEEIVPEAVPGEELSVTNINKEQKFTNPPSRYTESGLIKVLEDKGIGRPSTYATILQTLSDRRYVGKDEEKKLKPTELGKLVNGFLEEYFPEIVDVGFTAKMEEELDEVESAERKWDQVVGEFWAAFEPTLRSAEENAEKLAAPQGEPIGENCPLCGAPLVKRFSRYGEFIGCSAFSDPEKKCTYSRPIVDKIGVTCPKCGKGDVVRRRGKRGRTFYGCSRYPECDYASWYEPTEERCPQCGGVVVLKGAKRNKVCSVCDWKEGKKDDGPNEE</sequence>
<dbReference type="GO" id="GO:0006265">
    <property type="term" value="P:DNA topological change"/>
    <property type="evidence" value="ECO:0007669"/>
    <property type="project" value="UniProtKB-UniRule"/>
</dbReference>
<accession>G7V8A4</accession>
<feature type="site" description="Interaction with DNA" evidence="10">
    <location>
        <position position="151"/>
    </location>
</feature>
<dbReference type="SMART" id="SM00436">
    <property type="entry name" value="TOP1Bc"/>
    <property type="match status" value="1"/>
</dbReference>
<comment type="subunit">
    <text evidence="10">Monomer.</text>
</comment>
<comment type="similarity">
    <text evidence="2 10">Belongs to the type IA topoisomerase family.</text>
</comment>
<evidence type="ECO:0000256" key="2">
    <source>
        <dbReference type="ARBA" id="ARBA00009446"/>
    </source>
</evidence>
<feature type="site" description="Interaction with DNA" evidence="10">
    <location>
        <position position="504"/>
    </location>
</feature>
<dbReference type="InterPro" id="IPR003601">
    <property type="entry name" value="Topo_IA_2"/>
</dbReference>
<dbReference type="InterPro" id="IPR013825">
    <property type="entry name" value="Topo_IA_cen_sub2"/>
</dbReference>
<dbReference type="CDD" id="cd03363">
    <property type="entry name" value="TOPRIM_TopoIA_TopoI"/>
    <property type="match status" value="1"/>
</dbReference>
<dbReference type="NCBIfam" id="TIGR01051">
    <property type="entry name" value="topA_bact"/>
    <property type="match status" value="1"/>
</dbReference>
<dbReference type="EMBL" id="CP003096">
    <property type="protein sequence ID" value="AER66266.1"/>
    <property type="molecule type" value="Genomic_DNA"/>
</dbReference>
<reference evidence="13 14" key="2">
    <citation type="journal article" date="2012" name="Stand. Genomic Sci.">
        <title>Genome sequence of the moderately thermophilic, amino-acid-degrading and sulfur-reducing bacterium Thermovirga lienii type strain (Cas60314(T)).</title>
        <authorList>
            <person name="Goker M."/>
            <person name="Saunders E."/>
            <person name="Lapidus A."/>
            <person name="Nolan M."/>
            <person name="Lucas S."/>
            <person name="Hammon N."/>
            <person name="Deshpande S."/>
            <person name="Cheng J.F."/>
            <person name="Han C."/>
            <person name="Tapia R."/>
            <person name="Goodwin L.A."/>
            <person name="Pitluck S."/>
            <person name="Liolios K."/>
            <person name="Mavromatis K."/>
            <person name="Pagani I."/>
            <person name="Ivanova N."/>
            <person name="Mikhailova N."/>
            <person name="Pati A."/>
            <person name="Chen A."/>
            <person name="Palaniappan K."/>
            <person name="Land M."/>
            <person name="Chang Y.J."/>
            <person name="Jeffries C.D."/>
            <person name="Brambilla E.M."/>
            <person name="Rohde M."/>
            <person name="Spring S."/>
            <person name="Detter J.C."/>
            <person name="Woyke T."/>
            <person name="Bristow J."/>
            <person name="Eisen J.A."/>
            <person name="Markowitz V."/>
            <person name="Hugenholtz P."/>
            <person name="Kyrpides N.C."/>
            <person name="Klenk H.P."/>
        </authorList>
    </citation>
    <scope>NUCLEOTIDE SEQUENCE [LARGE SCALE GENOMIC DNA]</scope>
    <source>
        <strain evidence="14">ATCC BAA-1197 / DSM 17291 / Cas60314</strain>
    </source>
</reference>
<dbReference type="Gene3D" id="2.70.20.10">
    <property type="entry name" value="Topoisomerase I, domain 3"/>
    <property type="match status" value="1"/>
</dbReference>
<dbReference type="GO" id="GO:0005694">
    <property type="term" value="C:chromosome"/>
    <property type="evidence" value="ECO:0007669"/>
    <property type="project" value="InterPro"/>
</dbReference>
<dbReference type="PANTHER" id="PTHR42785:SF1">
    <property type="entry name" value="DNA TOPOISOMERASE"/>
    <property type="match status" value="1"/>
</dbReference>
<dbReference type="InterPro" id="IPR003602">
    <property type="entry name" value="Topo_IA_DNA-bd_dom"/>
</dbReference>
<protein>
    <recommendedName>
        <fullName evidence="10">DNA topoisomerase 1</fullName>
        <ecNumber evidence="10">5.6.2.1</ecNumber>
    </recommendedName>
    <alternativeName>
        <fullName evidence="10">DNA topoisomerase I</fullName>
    </alternativeName>
</protein>
<evidence type="ECO:0000256" key="10">
    <source>
        <dbReference type="HAMAP-Rule" id="MF_00952"/>
    </source>
</evidence>
<dbReference type="InterPro" id="IPR005733">
    <property type="entry name" value="TopoI_bac-type"/>
</dbReference>
<keyword evidence="4" id="KW-0863">Zinc-finger</keyword>
<evidence type="ECO:0000259" key="11">
    <source>
        <dbReference type="PROSITE" id="PS50880"/>
    </source>
</evidence>
<dbReference type="eggNOG" id="COG0550">
    <property type="taxonomic scope" value="Bacteria"/>
</dbReference>
<dbReference type="InterPro" id="IPR006171">
    <property type="entry name" value="TOPRIM_dom"/>
</dbReference>
<evidence type="ECO:0000256" key="1">
    <source>
        <dbReference type="ARBA" id="ARBA00000213"/>
    </source>
</evidence>
<dbReference type="Gene3D" id="1.10.290.10">
    <property type="entry name" value="Topoisomerase I, domain 4"/>
    <property type="match status" value="1"/>
</dbReference>
<dbReference type="SMART" id="SM00437">
    <property type="entry name" value="TOP1Ac"/>
    <property type="match status" value="1"/>
</dbReference>
<dbReference type="InterPro" id="IPR013824">
    <property type="entry name" value="Topo_IA_cen_sub1"/>
</dbReference>
<dbReference type="PROSITE" id="PS00396">
    <property type="entry name" value="TOPO_IA_1"/>
    <property type="match status" value="1"/>
</dbReference>
<feature type="site" description="Interaction with DNA" evidence="10">
    <location>
        <position position="155"/>
    </location>
</feature>
<dbReference type="HAMAP" id="MF_00952">
    <property type="entry name" value="Topoisom_1_prok"/>
    <property type="match status" value="1"/>
</dbReference>
<dbReference type="PRINTS" id="PR00417">
    <property type="entry name" value="PRTPISMRASEI"/>
</dbReference>
<dbReference type="GO" id="GO:0003677">
    <property type="term" value="F:DNA binding"/>
    <property type="evidence" value="ECO:0007669"/>
    <property type="project" value="UniProtKB-KW"/>
</dbReference>
<dbReference type="EC" id="5.6.2.1" evidence="10"/>
<dbReference type="InterPro" id="IPR013826">
    <property type="entry name" value="Topo_IA_cen_sub3"/>
</dbReference>
<feature type="site" description="Interaction with DNA" evidence="10">
    <location>
        <position position="152"/>
    </location>
</feature>
<gene>
    <name evidence="10" type="primary">topA</name>
    <name evidence="13" type="ordered locus">Tlie_0531</name>
</gene>
<dbReference type="InterPro" id="IPR000380">
    <property type="entry name" value="Topo_IA"/>
</dbReference>
<proteinExistence type="inferred from homology"/>
<evidence type="ECO:0000259" key="12">
    <source>
        <dbReference type="PROSITE" id="PS52039"/>
    </source>
</evidence>
<comment type="function">
    <text evidence="10">Releases the supercoiling and torsional tension of DNA, which is introduced during the DNA replication and transcription, by transiently cleaving and rejoining one strand of the DNA duplex. Introduces a single-strand break via transesterification at a target site in duplex DNA. The scissile phosphodiester is attacked by the catalytic tyrosine of the enzyme, resulting in the formation of a DNA-(5'-phosphotyrosyl)-enzyme intermediate and the expulsion of a 3'-OH DNA strand. The free DNA strand then undergoes passage around the unbroken strand, thus removing DNA supercoils. Finally, in the religation step, the DNA 3'-OH attacks the covalent intermediate to expel the active-site tyrosine and restore the DNA phosphodiester backbone.</text>
</comment>
<evidence type="ECO:0000256" key="3">
    <source>
        <dbReference type="ARBA" id="ARBA00022723"/>
    </source>
</evidence>
<feature type="site" description="Interaction with DNA" evidence="10">
    <location>
        <position position="320"/>
    </location>
</feature>
<feature type="domain" description="Toprim" evidence="11">
    <location>
        <begin position="15"/>
        <end position="128"/>
    </location>
</feature>
<dbReference type="InterPro" id="IPR028612">
    <property type="entry name" value="Topoisom_1_IA"/>
</dbReference>
<keyword evidence="8 10" id="KW-0238">DNA-binding</keyword>
<dbReference type="GO" id="GO:0003917">
    <property type="term" value="F:DNA topoisomerase type I (single strand cut, ATP-independent) activity"/>
    <property type="evidence" value="ECO:0007669"/>
    <property type="project" value="UniProtKB-UniRule"/>
</dbReference>
<dbReference type="AlphaFoldDB" id="G7V8A4"/>
<keyword evidence="9 10" id="KW-0413">Isomerase</keyword>
<feature type="domain" description="Topo IA-type catalytic" evidence="12">
    <location>
        <begin position="141"/>
        <end position="573"/>
    </location>
</feature>
<evidence type="ECO:0000256" key="4">
    <source>
        <dbReference type="ARBA" id="ARBA00022771"/>
    </source>
</evidence>